<reference evidence="2" key="1">
    <citation type="submission" date="2023-02" db="EMBL/GenBank/DDBJ databases">
        <title>Genome of toxic invasive species Heracleum sosnowskyi carries increased number of genes despite the absence of recent whole-genome duplications.</title>
        <authorList>
            <person name="Schelkunov M."/>
            <person name="Shtratnikova V."/>
            <person name="Makarenko M."/>
            <person name="Klepikova A."/>
            <person name="Omelchenko D."/>
            <person name="Novikova G."/>
            <person name="Obukhova E."/>
            <person name="Bogdanov V."/>
            <person name="Penin A."/>
            <person name="Logacheva M."/>
        </authorList>
    </citation>
    <scope>NUCLEOTIDE SEQUENCE</scope>
    <source>
        <strain evidence="2">Hsosn_3</strain>
        <tissue evidence="2">Leaf</tissue>
    </source>
</reference>
<proteinExistence type="predicted"/>
<dbReference type="AlphaFoldDB" id="A0AAD8IMM2"/>
<feature type="compositionally biased region" description="Low complexity" evidence="1">
    <location>
        <begin position="243"/>
        <end position="255"/>
    </location>
</feature>
<evidence type="ECO:0000256" key="1">
    <source>
        <dbReference type="SAM" id="MobiDB-lite"/>
    </source>
</evidence>
<reference evidence="2" key="2">
    <citation type="submission" date="2023-05" db="EMBL/GenBank/DDBJ databases">
        <authorList>
            <person name="Schelkunov M.I."/>
        </authorList>
    </citation>
    <scope>NUCLEOTIDE SEQUENCE</scope>
    <source>
        <strain evidence="2">Hsosn_3</strain>
        <tissue evidence="2">Leaf</tissue>
    </source>
</reference>
<dbReference type="Proteomes" id="UP001237642">
    <property type="component" value="Unassembled WGS sequence"/>
</dbReference>
<dbReference type="EMBL" id="JAUIZM010000004">
    <property type="protein sequence ID" value="KAK1387493.1"/>
    <property type="molecule type" value="Genomic_DNA"/>
</dbReference>
<gene>
    <name evidence="2" type="ORF">POM88_015671</name>
</gene>
<evidence type="ECO:0000313" key="3">
    <source>
        <dbReference type="Proteomes" id="UP001237642"/>
    </source>
</evidence>
<evidence type="ECO:0000313" key="2">
    <source>
        <dbReference type="EMBL" id="KAK1387493.1"/>
    </source>
</evidence>
<sequence length="329" mass="37297">MGMDKATYLGSVPHGPCLDNQDIWAGLEGPFGLRWCAPKSYTDVPFIFQFNVLDHISLIVRGEMTGDMRSIDVLATQGGCGGVNALKRRAIEMDDGHVDHVDEEGSVHLGDDVGAHMSDEVEISNAPHTSHSTDFSLQSNVRVGNTSVHIEDEAGARNVHFTPPSSHPTFQFLSPSDFQWPPRQEHLNQQEQPAVQDQPHHDEETGIVEQTPPLSYPTFQLLSYTDFQWPPHQEPVSQHEQLVDQQNSVQPQQSHQVEEQPQHLVQEPMQEQQEVDEEQPIMQPIMEQEQPIEEHDHQVDEEQPMHELALHHIWASPTHFLVLPRKMLP</sequence>
<name>A0AAD8IMM2_9APIA</name>
<organism evidence="2 3">
    <name type="scientific">Heracleum sosnowskyi</name>
    <dbReference type="NCBI Taxonomy" id="360622"/>
    <lineage>
        <taxon>Eukaryota</taxon>
        <taxon>Viridiplantae</taxon>
        <taxon>Streptophyta</taxon>
        <taxon>Embryophyta</taxon>
        <taxon>Tracheophyta</taxon>
        <taxon>Spermatophyta</taxon>
        <taxon>Magnoliopsida</taxon>
        <taxon>eudicotyledons</taxon>
        <taxon>Gunneridae</taxon>
        <taxon>Pentapetalae</taxon>
        <taxon>asterids</taxon>
        <taxon>campanulids</taxon>
        <taxon>Apiales</taxon>
        <taxon>Apiaceae</taxon>
        <taxon>Apioideae</taxon>
        <taxon>apioid superclade</taxon>
        <taxon>Tordylieae</taxon>
        <taxon>Tordyliinae</taxon>
        <taxon>Heracleum</taxon>
    </lineage>
</organism>
<protein>
    <submittedName>
        <fullName evidence="2">Uncharacterized protein</fullName>
    </submittedName>
</protein>
<feature type="compositionally biased region" description="Polar residues" evidence="1">
    <location>
        <begin position="163"/>
        <end position="177"/>
    </location>
</feature>
<keyword evidence="3" id="KW-1185">Reference proteome</keyword>
<feature type="region of interest" description="Disordered" evidence="1">
    <location>
        <begin position="230"/>
        <end position="260"/>
    </location>
</feature>
<feature type="region of interest" description="Disordered" evidence="1">
    <location>
        <begin position="162"/>
        <end position="202"/>
    </location>
</feature>
<comment type="caution">
    <text evidence="2">The sequence shown here is derived from an EMBL/GenBank/DDBJ whole genome shotgun (WGS) entry which is preliminary data.</text>
</comment>
<accession>A0AAD8IMM2</accession>